<dbReference type="Pfam" id="PF03799">
    <property type="entry name" value="FtsQ_DivIB_C"/>
    <property type="match status" value="1"/>
</dbReference>
<evidence type="ECO:0000256" key="7">
    <source>
        <dbReference type="ARBA" id="ARBA00023306"/>
    </source>
</evidence>
<evidence type="ECO:0000256" key="2">
    <source>
        <dbReference type="ARBA" id="ARBA00022475"/>
    </source>
</evidence>
<dbReference type="InterPro" id="IPR005548">
    <property type="entry name" value="Cell_div_FtsQ/DivIB_C"/>
</dbReference>
<sequence length="256" mass="28915">MSSSHEKLQEDRRRRRLDNIIWLLGLLIFAVAAVAGWNHIHRPDFAFGDIVIHGSKQFTRGKILQMAGSGEPVNLFRVSKSKIVTALQGDVRVESAEAHYDFPSTLNVYIKERQPVLYVVTDYGNYAKVDKTALVMDMTDGIRDASIPRLAGVACGNAFIGDTLQNDTIREVLQFLDKLKPDAKEQIADLSVDAEHKLIIHMRYGFPVILGPVNELAGKAELFMTVFNEIKGKKVQVEYMDLQYTKPFVRLKNPER</sequence>
<keyword evidence="3 10" id="KW-0132">Cell division</keyword>
<keyword evidence="4 8" id="KW-0812">Transmembrane</keyword>
<dbReference type="InterPro" id="IPR034746">
    <property type="entry name" value="POTRA"/>
</dbReference>
<dbReference type="Gene3D" id="3.10.20.310">
    <property type="entry name" value="membrane protein fhac"/>
    <property type="match status" value="1"/>
</dbReference>
<dbReference type="GO" id="GO:0005886">
    <property type="term" value="C:plasma membrane"/>
    <property type="evidence" value="ECO:0007669"/>
    <property type="project" value="TreeGrafter"/>
</dbReference>
<name>A0A1G6MP97_9FIRM</name>
<dbReference type="PANTHER" id="PTHR37820">
    <property type="entry name" value="CELL DIVISION PROTEIN DIVIB"/>
    <property type="match status" value="1"/>
</dbReference>
<dbReference type="InterPro" id="IPR013685">
    <property type="entry name" value="POTRA_FtsQ_type"/>
</dbReference>
<evidence type="ECO:0000256" key="6">
    <source>
        <dbReference type="ARBA" id="ARBA00023136"/>
    </source>
</evidence>
<proteinExistence type="predicted"/>
<keyword evidence="2" id="KW-1003">Cell membrane</keyword>
<feature type="transmembrane region" description="Helical" evidence="8">
    <location>
        <begin position="20"/>
        <end position="40"/>
    </location>
</feature>
<dbReference type="Pfam" id="PF08478">
    <property type="entry name" value="POTRA_1"/>
    <property type="match status" value="1"/>
</dbReference>
<dbReference type="EMBL" id="FMYW01000010">
    <property type="protein sequence ID" value="SDC57408.1"/>
    <property type="molecule type" value="Genomic_DNA"/>
</dbReference>
<feature type="domain" description="POTRA" evidence="9">
    <location>
        <begin position="45"/>
        <end position="113"/>
    </location>
</feature>
<dbReference type="PANTHER" id="PTHR37820:SF1">
    <property type="entry name" value="CELL DIVISION PROTEIN FTSQ"/>
    <property type="match status" value="1"/>
</dbReference>
<organism evidence="10 11">
    <name type="scientific">Succiniclasticum ruminis</name>
    <dbReference type="NCBI Taxonomy" id="40841"/>
    <lineage>
        <taxon>Bacteria</taxon>
        <taxon>Bacillati</taxon>
        <taxon>Bacillota</taxon>
        <taxon>Negativicutes</taxon>
        <taxon>Acidaminococcales</taxon>
        <taxon>Acidaminococcaceae</taxon>
        <taxon>Succiniclasticum</taxon>
    </lineage>
</organism>
<evidence type="ECO:0000256" key="8">
    <source>
        <dbReference type="SAM" id="Phobius"/>
    </source>
</evidence>
<keyword evidence="6 8" id="KW-0472">Membrane</keyword>
<dbReference type="RefSeq" id="WP_093730658.1">
    <property type="nucleotide sequence ID" value="NZ_FMYW01000010.1"/>
</dbReference>
<dbReference type="AlphaFoldDB" id="A0A1G6MP97"/>
<protein>
    <submittedName>
        <fullName evidence="10">Cell division protein FtsQ</fullName>
    </submittedName>
</protein>
<evidence type="ECO:0000256" key="4">
    <source>
        <dbReference type="ARBA" id="ARBA00022692"/>
    </source>
</evidence>
<dbReference type="InterPro" id="IPR050487">
    <property type="entry name" value="FtsQ_DivIB"/>
</dbReference>
<evidence type="ECO:0000313" key="10">
    <source>
        <dbReference type="EMBL" id="SDC57408.1"/>
    </source>
</evidence>
<keyword evidence="5 8" id="KW-1133">Transmembrane helix</keyword>
<gene>
    <name evidence="10" type="ORF">SAMN04487864_11069</name>
</gene>
<keyword evidence="7" id="KW-0131">Cell cycle</keyword>
<dbReference type="OrthoDB" id="1633656at2"/>
<evidence type="ECO:0000313" key="11">
    <source>
        <dbReference type="Proteomes" id="UP000198943"/>
    </source>
</evidence>
<dbReference type="Proteomes" id="UP000198943">
    <property type="component" value="Unassembled WGS sequence"/>
</dbReference>
<accession>A0A1G6MP97</accession>
<dbReference type="GO" id="GO:0051301">
    <property type="term" value="P:cell division"/>
    <property type="evidence" value="ECO:0007669"/>
    <property type="project" value="UniProtKB-KW"/>
</dbReference>
<dbReference type="PROSITE" id="PS51779">
    <property type="entry name" value="POTRA"/>
    <property type="match status" value="1"/>
</dbReference>
<evidence type="ECO:0000256" key="5">
    <source>
        <dbReference type="ARBA" id="ARBA00022989"/>
    </source>
</evidence>
<evidence type="ECO:0000256" key="3">
    <source>
        <dbReference type="ARBA" id="ARBA00022618"/>
    </source>
</evidence>
<evidence type="ECO:0000259" key="9">
    <source>
        <dbReference type="PROSITE" id="PS51779"/>
    </source>
</evidence>
<comment type="subcellular location">
    <subcellularLocation>
        <location evidence="1">Membrane</location>
    </subcellularLocation>
</comment>
<keyword evidence="11" id="KW-1185">Reference proteome</keyword>
<reference evidence="11" key="1">
    <citation type="submission" date="2016-10" db="EMBL/GenBank/DDBJ databases">
        <authorList>
            <person name="Varghese N."/>
            <person name="Submissions S."/>
        </authorList>
    </citation>
    <scope>NUCLEOTIDE SEQUENCE [LARGE SCALE GENOMIC DNA]</scope>
    <source>
        <strain evidence="11">DSM 11005</strain>
    </source>
</reference>
<evidence type="ECO:0000256" key="1">
    <source>
        <dbReference type="ARBA" id="ARBA00004370"/>
    </source>
</evidence>